<accession>A0A485M2B4</accession>
<gene>
    <name evidence="4" type="primary">corC</name>
    <name evidence="4" type="ORF">SCFA_540049</name>
</gene>
<evidence type="ECO:0000259" key="3">
    <source>
        <dbReference type="PROSITE" id="PS51371"/>
    </source>
</evidence>
<dbReference type="InterPro" id="IPR036318">
    <property type="entry name" value="FAD-bd_PCMH-like_sf"/>
</dbReference>
<dbReference type="CDD" id="cd04590">
    <property type="entry name" value="CBS_pair_CorC_HlyC_assoc"/>
    <property type="match status" value="1"/>
</dbReference>
<feature type="domain" description="CBS" evidence="3">
    <location>
        <begin position="70"/>
        <end position="132"/>
    </location>
</feature>
<dbReference type="InterPro" id="IPR005170">
    <property type="entry name" value="Transptr-assoc_dom"/>
</dbReference>
<dbReference type="Gene3D" id="3.10.580.10">
    <property type="entry name" value="CBS-domain"/>
    <property type="match status" value="1"/>
</dbReference>
<dbReference type="AlphaFoldDB" id="A0A485M2B4"/>
<dbReference type="SMART" id="SM00116">
    <property type="entry name" value="CBS"/>
    <property type="match status" value="2"/>
</dbReference>
<evidence type="ECO:0000313" key="4">
    <source>
        <dbReference type="EMBL" id="VFU16450.1"/>
    </source>
</evidence>
<dbReference type="Gene3D" id="3.30.465.10">
    <property type="match status" value="1"/>
</dbReference>
<evidence type="ECO:0000256" key="1">
    <source>
        <dbReference type="ARBA" id="ARBA00022737"/>
    </source>
</evidence>
<dbReference type="InterPro" id="IPR000644">
    <property type="entry name" value="CBS_dom"/>
</dbReference>
<dbReference type="PANTHER" id="PTHR22777">
    <property type="entry name" value="HEMOLYSIN-RELATED"/>
    <property type="match status" value="1"/>
</dbReference>
<keyword evidence="1" id="KW-0677">Repeat</keyword>
<protein>
    <submittedName>
        <fullName evidence="4">Magnesium and cobalt efflux protein CorC</fullName>
    </submittedName>
</protein>
<dbReference type="InterPro" id="IPR044751">
    <property type="entry name" value="Ion_transp-like_CBS"/>
</dbReference>
<dbReference type="Pfam" id="PF00571">
    <property type="entry name" value="CBS"/>
    <property type="match status" value="2"/>
</dbReference>
<reference evidence="4" key="1">
    <citation type="submission" date="2019-03" db="EMBL/GenBank/DDBJ databases">
        <authorList>
            <person name="Hao L."/>
        </authorList>
    </citation>
    <scope>NUCLEOTIDE SEQUENCE</scope>
</reference>
<dbReference type="InterPro" id="IPR046342">
    <property type="entry name" value="CBS_dom_sf"/>
</dbReference>
<proteinExistence type="predicted"/>
<dbReference type="SUPFAM" id="SSF54631">
    <property type="entry name" value="CBS-domain pair"/>
    <property type="match status" value="1"/>
</dbReference>
<dbReference type="SMART" id="SM01091">
    <property type="entry name" value="CorC_HlyC"/>
    <property type="match status" value="1"/>
</dbReference>
<evidence type="ECO:0000256" key="2">
    <source>
        <dbReference type="ARBA" id="ARBA00023122"/>
    </source>
</evidence>
<dbReference type="FunFam" id="3.10.580.10:FF:000002">
    <property type="entry name" value="Magnesium/cobalt efflux protein CorC"/>
    <property type="match status" value="1"/>
</dbReference>
<dbReference type="SUPFAM" id="SSF56176">
    <property type="entry name" value="FAD-binding/transporter-associated domain-like"/>
    <property type="match status" value="1"/>
</dbReference>
<keyword evidence="2" id="KW-0129">CBS domain</keyword>
<sequence length="284" mass="32354">MESNEDSQDSLSYLKRLWLLMTGEKSSRDTKKEIEKILDEVEERGIIDEEQGDMIHNIIVLKDTLVREIMVPKSDMVALEVSTPLDKIIEVFAREGCSRIPIYEDNLDNIIGVVHAKDILKYWNKNERPRDIRPLLHPPYFVPEGKKLIDLLQEFRQKRPKMAIVIDEYGNVDGLLTMSDVVEEIIGDIVGEDEAAGEEEIVQEGEGLYSVDPRLSIDEFSEKFGVEIPEGNYDTIGGFITCRMERIPESGETMEYNGVLFEIAEADKKRISKLMVRPSAGTES</sequence>
<dbReference type="Pfam" id="PF03471">
    <property type="entry name" value="CorC_HlyC"/>
    <property type="match status" value="1"/>
</dbReference>
<dbReference type="EMBL" id="CAADRM010000119">
    <property type="protein sequence ID" value="VFU16450.1"/>
    <property type="molecule type" value="Genomic_DNA"/>
</dbReference>
<organism evidence="4">
    <name type="scientific">anaerobic digester metagenome</name>
    <dbReference type="NCBI Taxonomy" id="1263854"/>
    <lineage>
        <taxon>unclassified sequences</taxon>
        <taxon>metagenomes</taxon>
        <taxon>ecological metagenomes</taxon>
    </lineage>
</organism>
<dbReference type="InterPro" id="IPR016169">
    <property type="entry name" value="FAD-bd_PCMH_sub2"/>
</dbReference>
<dbReference type="GO" id="GO:0005886">
    <property type="term" value="C:plasma membrane"/>
    <property type="evidence" value="ECO:0007669"/>
    <property type="project" value="TreeGrafter"/>
</dbReference>
<dbReference type="GO" id="GO:0050660">
    <property type="term" value="F:flavin adenine dinucleotide binding"/>
    <property type="evidence" value="ECO:0007669"/>
    <property type="project" value="InterPro"/>
</dbReference>
<feature type="domain" description="CBS" evidence="3">
    <location>
        <begin position="135"/>
        <end position="194"/>
    </location>
</feature>
<dbReference type="PROSITE" id="PS51371">
    <property type="entry name" value="CBS"/>
    <property type="match status" value="2"/>
</dbReference>
<name>A0A485M2B4_9ZZZZ</name>
<dbReference type="PANTHER" id="PTHR22777:SF17">
    <property type="entry name" value="UPF0053 PROTEIN SLL0260"/>
    <property type="match status" value="1"/>
</dbReference>